<dbReference type="Proteomes" id="UP001221757">
    <property type="component" value="Unassembled WGS sequence"/>
</dbReference>
<evidence type="ECO:0000313" key="3">
    <source>
        <dbReference type="Proteomes" id="UP001221757"/>
    </source>
</evidence>
<protein>
    <submittedName>
        <fullName evidence="2">Uncharacterized protein</fullName>
    </submittedName>
</protein>
<evidence type="ECO:0000256" key="1">
    <source>
        <dbReference type="SAM" id="MobiDB-lite"/>
    </source>
</evidence>
<feature type="region of interest" description="Disordered" evidence="1">
    <location>
        <begin position="25"/>
        <end position="78"/>
    </location>
</feature>
<organism evidence="2 3">
    <name type="scientific">Mycena rosella</name>
    <name type="common">Pink bonnet</name>
    <name type="synonym">Agaricus rosellus</name>
    <dbReference type="NCBI Taxonomy" id="1033263"/>
    <lineage>
        <taxon>Eukaryota</taxon>
        <taxon>Fungi</taxon>
        <taxon>Dikarya</taxon>
        <taxon>Basidiomycota</taxon>
        <taxon>Agaricomycotina</taxon>
        <taxon>Agaricomycetes</taxon>
        <taxon>Agaricomycetidae</taxon>
        <taxon>Agaricales</taxon>
        <taxon>Marasmiineae</taxon>
        <taxon>Mycenaceae</taxon>
        <taxon>Mycena</taxon>
    </lineage>
</organism>
<feature type="compositionally biased region" description="Basic and acidic residues" evidence="1">
    <location>
        <begin position="54"/>
        <end position="66"/>
    </location>
</feature>
<name>A0AAD7GH22_MYCRO</name>
<dbReference type="AlphaFoldDB" id="A0AAD7GH22"/>
<comment type="caution">
    <text evidence="2">The sequence shown here is derived from an EMBL/GenBank/DDBJ whole genome shotgun (WGS) entry which is preliminary data.</text>
</comment>
<sequence length="144" mass="15986">MTNGAEIPRLVAKIAPNQGTWNDTAEVMDVKRKSSKKRKNTDTYCGGESSGKLAHPDGRAAKKEKITPSPLPPINDAQREFDGFYDPELLAPDVFAFTTESPETLLRTALALYNNMFPPADIPQRTSYYHENTYVPTIQGPHCC</sequence>
<keyword evidence="3" id="KW-1185">Reference proteome</keyword>
<dbReference type="EMBL" id="JARKIE010000085">
    <property type="protein sequence ID" value="KAJ7687757.1"/>
    <property type="molecule type" value="Genomic_DNA"/>
</dbReference>
<reference evidence="2" key="1">
    <citation type="submission" date="2023-03" db="EMBL/GenBank/DDBJ databases">
        <title>Massive genome expansion in bonnet fungi (Mycena s.s.) driven by repeated elements and novel gene families across ecological guilds.</title>
        <authorList>
            <consortium name="Lawrence Berkeley National Laboratory"/>
            <person name="Harder C.B."/>
            <person name="Miyauchi S."/>
            <person name="Viragh M."/>
            <person name="Kuo A."/>
            <person name="Thoen E."/>
            <person name="Andreopoulos B."/>
            <person name="Lu D."/>
            <person name="Skrede I."/>
            <person name="Drula E."/>
            <person name="Henrissat B."/>
            <person name="Morin E."/>
            <person name="Kohler A."/>
            <person name="Barry K."/>
            <person name="LaButti K."/>
            <person name="Morin E."/>
            <person name="Salamov A."/>
            <person name="Lipzen A."/>
            <person name="Mereny Z."/>
            <person name="Hegedus B."/>
            <person name="Baldrian P."/>
            <person name="Stursova M."/>
            <person name="Weitz H."/>
            <person name="Taylor A."/>
            <person name="Grigoriev I.V."/>
            <person name="Nagy L.G."/>
            <person name="Martin F."/>
            <person name="Kauserud H."/>
        </authorList>
    </citation>
    <scope>NUCLEOTIDE SEQUENCE</scope>
    <source>
        <strain evidence="2">CBHHK067</strain>
    </source>
</reference>
<gene>
    <name evidence="2" type="ORF">B0H17DRAFT_1203461</name>
</gene>
<proteinExistence type="predicted"/>
<accession>A0AAD7GH22</accession>
<evidence type="ECO:0000313" key="2">
    <source>
        <dbReference type="EMBL" id="KAJ7687757.1"/>
    </source>
</evidence>